<dbReference type="SUPFAM" id="SSF52540">
    <property type="entry name" value="P-loop containing nucleoside triphosphate hydrolases"/>
    <property type="match status" value="2"/>
</dbReference>
<dbReference type="InterPro" id="IPR027417">
    <property type="entry name" value="P-loop_NTPase"/>
</dbReference>
<feature type="transmembrane region" description="Helical" evidence="8">
    <location>
        <begin position="45"/>
        <end position="72"/>
    </location>
</feature>
<evidence type="ECO:0000256" key="6">
    <source>
        <dbReference type="ARBA" id="ARBA00023136"/>
    </source>
</evidence>
<dbReference type="GO" id="GO:0090374">
    <property type="term" value="P:oligopeptide export from mitochondrion"/>
    <property type="evidence" value="ECO:0007669"/>
    <property type="project" value="TreeGrafter"/>
</dbReference>
<dbReference type="InterPro" id="IPR039421">
    <property type="entry name" value="Type_1_exporter"/>
</dbReference>
<protein>
    <submittedName>
        <fullName evidence="11">P-loop containing nucleoside triphosphate hydrolase protein</fullName>
    </submittedName>
</protein>
<dbReference type="InterPro" id="IPR011527">
    <property type="entry name" value="ABC1_TM_dom"/>
</dbReference>
<name>A0A9P9DUU3_9PLEO</name>
<dbReference type="InterPro" id="IPR017871">
    <property type="entry name" value="ABC_transporter-like_CS"/>
</dbReference>
<dbReference type="PANTHER" id="PTHR43394:SF15">
    <property type="entry name" value="ALPHA-FACTOR-TRANSPORTING ATPASE"/>
    <property type="match status" value="1"/>
</dbReference>
<dbReference type="EMBL" id="JAGMWT010000006">
    <property type="protein sequence ID" value="KAH7126990.1"/>
    <property type="molecule type" value="Genomic_DNA"/>
</dbReference>
<evidence type="ECO:0000313" key="11">
    <source>
        <dbReference type="EMBL" id="KAH7126990.1"/>
    </source>
</evidence>
<feature type="compositionally biased region" description="Basic and acidic residues" evidence="7">
    <location>
        <begin position="11"/>
        <end position="25"/>
    </location>
</feature>
<feature type="transmembrane region" description="Helical" evidence="8">
    <location>
        <begin position="943"/>
        <end position="964"/>
    </location>
</feature>
<dbReference type="InterPro" id="IPR003439">
    <property type="entry name" value="ABC_transporter-like_ATP-bd"/>
</dbReference>
<evidence type="ECO:0000256" key="7">
    <source>
        <dbReference type="SAM" id="MobiDB-lite"/>
    </source>
</evidence>
<evidence type="ECO:0000256" key="8">
    <source>
        <dbReference type="SAM" id="Phobius"/>
    </source>
</evidence>
<feature type="transmembrane region" description="Helical" evidence="8">
    <location>
        <begin position="200"/>
        <end position="221"/>
    </location>
</feature>
<sequence>MATSNDPPASCEHHEKKRDEVEEKTPLPKQAGLKSLFAFTTKEHIPILCCAFFFGTIVGLVFPALAIIYGLIFQQFAKFGSGQTNGAELLSSVSKYCLYLTAVTTGGWLASSLWFMAQVTFGELQAKGARNSVFNALLNKNIEWYDTRENGTAAVLSAVQLQIRDLQLSTSQPLGQGYQNFVLCVGSLGVAFYYSWNLTLVIICTVPLIFLVMSFLGGRLAKRAHEQADKLQLTIKYVTNAILHIELVKCFNGERSEIQKFAVAIARAADLYRRQAHIRSLQVGFMTFVTMSVFVQGFWYGSYLIISGKKSPGDVMTTFWGALLSIQGITGFLPQLIVIQKGKVAGARLQTIIAKTRAKKRETEKLGGKRSPGDCKGKVEFTNVSFAYPSRPNHLALRDVSLSFPAGKTVFVVGRSGSGKSTVGQLLVRFYEASAGQISIDDVIMGDLNTKWLRENVTLVEQHSVLFNETIRQNIALAKGGQEVNDDLIKGAINFAVLENMIKDLPQGLNTKAGAKGNSLSGGQKQRVAISRAWLRDTPVLILDESTSALDYITRSTILSSIRKWRHDKTTIVITHDISQIESEDYIYVLDEAQVVQKGYRAVLEAAPDSAFQTFVAAEDEKKYLDEVVSDDYDYSIYDLYDRPRWEGRPTSVADALFSDTLLSPFLNPNRSSMIMSTPIRPSATISDALRKMSVTHDPPRSNNLSKPLPFATGDPNNLGETRSHGLSALRPLSSISTHPISLSQDVPIRLDMGDSTSNNSKSRLKRWNRRSASSSGTLSVIQILKTFWPRLDWQTRATVTFALICATVHGGCTPAFGFLFGRLLSTLYATTNQRTLSMRYSLAILGVSIIDGLMTYAFYFLFDVCAQKWVNSVKEDAMKRVLAQPREFFDQENNSVARIAECFDHFGEEARNLPGRFLPIIIVMIVTITVAFIWSMSICWKLTLVSISTGPILYGILSVFNATSGYWETLSNLAGENVSEVLYETFINIRTVRCLVIEEVFRNKYMAVATTALNAGTKRAIYTGSVYGLNYSGAYFVAALCFWYGAYIIASGEFPTTSIVQTFTIILLSVSQVNHIGNYIPQINISKDAGSRLLRLANLKSNSHELQGTTPMASAGDINFHNLSFSYPTRKDHLVLKRINLFIPRGSCTAIVGSSGSGKSTIAALLLKLYQTEASAALPGLTISSTNIRDLHTQSLRSRITIVSQNPILFPGTIAENISYGFPLSSPRASLDSVRAAATAAGIDEFITSLPDAYQTLVGEGGTGVSGGQAQRIAIARALVRDPDILILDEATSALDVESAGTIRDTIQRLVMEVKTGERVWEGGTRKKGRFDRRSAGRKLTVVIITHAREMMAIAEKVVMMDQGIVVEEGTFEELRRRRGAFARLLRGEGLEE</sequence>
<keyword evidence="11" id="KW-0378">Hydrolase</keyword>
<dbReference type="PROSITE" id="PS00211">
    <property type="entry name" value="ABC_TRANSPORTER_1"/>
    <property type="match status" value="2"/>
</dbReference>
<dbReference type="CDD" id="cd18577">
    <property type="entry name" value="ABC_6TM_Pgp_ABCB1_D1_like"/>
    <property type="match status" value="1"/>
</dbReference>
<feature type="transmembrane region" description="Helical" evidence="8">
    <location>
        <begin position="918"/>
        <end position="936"/>
    </location>
</feature>
<evidence type="ECO:0000256" key="3">
    <source>
        <dbReference type="ARBA" id="ARBA00022741"/>
    </source>
</evidence>
<feature type="domain" description="ABC transporter" evidence="9">
    <location>
        <begin position="1119"/>
        <end position="1389"/>
    </location>
</feature>
<feature type="region of interest" description="Disordered" evidence="7">
    <location>
        <begin position="1"/>
        <end position="25"/>
    </location>
</feature>
<feature type="transmembrane region" description="Helical" evidence="8">
    <location>
        <begin position="801"/>
        <end position="822"/>
    </location>
</feature>
<feature type="domain" description="ABC transmembrane type-1" evidence="10">
    <location>
        <begin position="51"/>
        <end position="341"/>
    </location>
</feature>
<evidence type="ECO:0000256" key="2">
    <source>
        <dbReference type="ARBA" id="ARBA00022692"/>
    </source>
</evidence>
<dbReference type="GO" id="GO:0005743">
    <property type="term" value="C:mitochondrial inner membrane"/>
    <property type="evidence" value="ECO:0007669"/>
    <property type="project" value="TreeGrafter"/>
</dbReference>
<evidence type="ECO:0000256" key="4">
    <source>
        <dbReference type="ARBA" id="ARBA00022840"/>
    </source>
</evidence>
<dbReference type="Gene3D" id="3.40.50.300">
    <property type="entry name" value="P-loop containing nucleotide triphosphate hydrolases"/>
    <property type="match status" value="2"/>
</dbReference>
<comment type="caution">
    <text evidence="11">The sequence shown here is derived from an EMBL/GenBank/DDBJ whole genome shotgun (WGS) entry which is preliminary data.</text>
</comment>
<keyword evidence="5 8" id="KW-1133">Transmembrane helix</keyword>
<dbReference type="GO" id="GO:0015421">
    <property type="term" value="F:ABC-type oligopeptide transporter activity"/>
    <property type="evidence" value="ECO:0007669"/>
    <property type="project" value="TreeGrafter"/>
</dbReference>
<organism evidence="11 12">
    <name type="scientific">Dendryphion nanum</name>
    <dbReference type="NCBI Taxonomy" id="256645"/>
    <lineage>
        <taxon>Eukaryota</taxon>
        <taxon>Fungi</taxon>
        <taxon>Dikarya</taxon>
        <taxon>Ascomycota</taxon>
        <taxon>Pezizomycotina</taxon>
        <taxon>Dothideomycetes</taxon>
        <taxon>Pleosporomycetidae</taxon>
        <taxon>Pleosporales</taxon>
        <taxon>Torulaceae</taxon>
        <taxon>Dendryphion</taxon>
    </lineage>
</organism>
<evidence type="ECO:0000256" key="1">
    <source>
        <dbReference type="ARBA" id="ARBA00004141"/>
    </source>
</evidence>
<feature type="transmembrane region" description="Helical" evidence="8">
    <location>
        <begin position="843"/>
        <end position="863"/>
    </location>
</feature>
<keyword evidence="12" id="KW-1185">Reference proteome</keyword>
<dbReference type="FunFam" id="3.40.50.300:FF:001471">
    <property type="entry name" value="P-loop containing nucleoside triphosphate hydrolase protein"/>
    <property type="match status" value="2"/>
</dbReference>
<feature type="domain" description="ABC transporter" evidence="9">
    <location>
        <begin position="379"/>
        <end position="617"/>
    </location>
</feature>
<dbReference type="PANTHER" id="PTHR43394">
    <property type="entry name" value="ATP-DEPENDENT PERMEASE MDL1, MITOCHONDRIAL"/>
    <property type="match status" value="1"/>
</dbReference>
<accession>A0A9P9DUU3</accession>
<dbReference type="Proteomes" id="UP000700596">
    <property type="component" value="Unassembled WGS sequence"/>
</dbReference>
<evidence type="ECO:0000259" key="9">
    <source>
        <dbReference type="PROSITE" id="PS50893"/>
    </source>
</evidence>
<dbReference type="SMART" id="SM00382">
    <property type="entry name" value="AAA"/>
    <property type="match status" value="2"/>
</dbReference>
<keyword evidence="3" id="KW-0547">Nucleotide-binding</keyword>
<feature type="region of interest" description="Disordered" evidence="7">
    <location>
        <begin position="694"/>
        <end position="724"/>
    </location>
</feature>
<dbReference type="Pfam" id="PF00005">
    <property type="entry name" value="ABC_tran"/>
    <property type="match status" value="2"/>
</dbReference>
<feature type="transmembrane region" description="Helical" evidence="8">
    <location>
        <begin position="318"/>
        <end position="339"/>
    </location>
</feature>
<dbReference type="Gene3D" id="1.20.1560.10">
    <property type="entry name" value="ABC transporter type 1, transmembrane domain"/>
    <property type="match status" value="2"/>
</dbReference>
<comment type="subcellular location">
    <subcellularLocation>
        <location evidence="1">Membrane</location>
        <topology evidence="1">Multi-pass membrane protein</topology>
    </subcellularLocation>
</comment>
<dbReference type="OrthoDB" id="6500128at2759"/>
<dbReference type="InterPro" id="IPR003593">
    <property type="entry name" value="AAA+_ATPase"/>
</dbReference>
<keyword evidence="6 8" id="KW-0472">Membrane</keyword>
<keyword evidence="4" id="KW-0067">ATP-binding</keyword>
<dbReference type="SUPFAM" id="SSF90123">
    <property type="entry name" value="ABC transporter transmembrane region"/>
    <property type="match status" value="2"/>
</dbReference>
<feature type="transmembrane region" description="Helical" evidence="8">
    <location>
        <begin position="283"/>
        <end position="306"/>
    </location>
</feature>
<evidence type="ECO:0000256" key="5">
    <source>
        <dbReference type="ARBA" id="ARBA00022989"/>
    </source>
</evidence>
<proteinExistence type="predicted"/>
<dbReference type="GO" id="GO:0005524">
    <property type="term" value="F:ATP binding"/>
    <property type="evidence" value="ECO:0007669"/>
    <property type="project" value="UniProtKB-KW"/>
</dbReference>
<reference evidence="11" key="1">
    <citation type="journal article" date="2021" name="Nat. Commun.">
        <title>Genetic determinants of endophytism in the Arabidopsis root mycobiome.</title>
        <authorList>
            <person name="Mesny F."/>
            <person name="Miyauchi S."/>
            <person name="Thiergart T."/>
            <person name="Pickel B."/>
            <person name="Atanasova L."/>
            <person name="Karlsson M."/>
            <person name="Huettel B."/>
            <person name="Barry K.W."/>
            <person name="Haridas S."/>
            <person name="Chen C."/>
            <person name="Bauer D."/>
            <person name="Andreopoulos W."/>
            <person name="Pangilinan J."/>
            <person name="LaButti K."/>
            <person name="Riley R."/>
            <person name="Lipzen A."/>
            <person name="Clum A."/>
            <person name="Drula E."/>
            <person name="Henrissat B."/>
            <person name="Kohler A."/>
            <person name="Grigoriev I.V."/>
            <person name="Martin F.M."/>
            <person name="Hacquard S."/>
        </authorList>
    </citation>
    <scope>NUCLEOTIDE SEQUENCE</scope>
    <source>
        <strain evidence="11">MPI-CAGE-CH-0243</strain>
    </source>
</reference>
<feature type="domain" description="ABC transmembrane type-1" evidence="10">
    <location>
        <begin position="802"/>
        <end position="1084"/>
    </location>
</feature>
<dbReference type="InterPro" id="IPR036640">
    <property type="entry name" value="ABC1_TM_sf"/>
</dbReference>
<dbReference type="GO" id="GO:0016887">
    <property type="term" value="F:ATP hydrolysis activity"/>
    <property type="evidence" value="ECO:0007669"/>
    <property type="project" value="InterPro"/>
</dbReference>
<evidence type="ECO:0000313" key="12">
    <source>
        <dbReference type="Proteomes" id="UP000700596"/>
    </source>
</evidence>
<dbReference type="PROSITE" id="PS50929">
    <property type="entry name" value="ABC_TM1F"/>
    <property type="match status" value="2"/>
</dbReference>
<dbReference type="Pfam" id="PF00664">
    <property type="entry name" value="ABC_membrane"/>
    <property type="match status" value="2"/>
</dbReference>
<keyword evidence="2 8" id="KW-0812">Transmembrane</keyword>
<dbReference type="CDD" id="cd18578">
    <property type="entry name" value="ABC_6TM_Pgp_ABCB1_D2_like"/>
    <property type="match status" value="1"/>
</dbReference>
<evidence type="ECO:0000259" key="10">
    <source>
        <dbReference type="PROSITE" id="PS50929"/>
    </source>
</evidence>
<dbReference type="PROSITE" id="PS50893">
    <property type="entry name" value="ABC_TRANSPORTER_2"/>
    <property type="match status" value="2"/>
</dbReference>
<feature type="transmembrane region" description="Helical" evidence="8">
    <location>
        <begin position="1033"/>
        <end position="1051"/>
    </location>
</feature>
<gene>
    <name evidence="11" type="ORF">B0J11DRAFT_433275</name>
</gene>